<dbReference type="GO" id="GO:0006310">
    <property type="term" value="P:DNA recombination"/>
    <property type="evidence" value="ECO:0007669"/>
    <property type="project" value="UniProtKB-KW"/>
</dbReference>
<comment type="caution">
    <text evidence="3">The sequence shown here is derived from an EMBL/GenBank/DDBJ whole genome shotgun (WGS) entry which is preliminary data.</text>
</comment>
<gene>
    <name evidence="3" type="ORF">Q605_AUC00893G0004</name>
</gene>
<keyword evidence="1" id="KW-0233">DNA recombination</keyword>
<name>W1VBJ2_9ACTO</name>
<accession>W1VBJ2</accession>
<dbReference type="InterPro" id="IPR011010">
    <property type="entry name" value="DNA_brk_join_enz"/>
</dbReference>
<feature type="non-terminal residue" evidence="3">
    <location>
        <position position="1"/>
    </location>
</feature>
<sequence>GSRTLAKLRQDDVDELLRSRHSPAVRTNVASTLRAMLRAAASQGAGGLTAVPVRIPVPKPNTSAALDASRIATPEQVRALCEAMPPRLALAPMLAAMMALRLGEVLGLQRGDVEGLENAGGAVLHVVRQWSSKTTGGAAYTPPKAGSAGALAIPDVLVPMIAEHLERYVGGDAHAPLFTAAGAERPLSQTAFDRHWRKAREVAGMEGYRFHDLRHTGLTMYARTGATLVEIMARGRHRNPDVAVRYQHATMERDRTNAARLGQAWAG</sequence>
<dbReference type="InterPro" id="IPR050090">
    <property type="entry name" value="Tyrosine_recombinase_XerCD"/>
</dbReference>
<feature type="domain" description="Tyr recombinase" evidence="2">
    <location>
        <begin position="67"/>
        <end position="259"/>
    </location>
</feature>
<dbReference type="PATRIC" id="fig|1403939.3.peg.1361"/>
<evidence type="ECO:0000313" key="4">
    <source>
        <dbReference type="Proteomes" id="UP000018852"/>
    </source>
</evidence>
<dbReference type="InterPro" id="IPR013762">
    <property type="entry name" value="Integrase-like_cat_sf"/>
</dbReference>
<protein>
    <submittedName>
        <fullName evidence="3">Integrase</fullName>
    </submittedName>
</protein>
<dbReference type="PANTHER" id="PTHR30349:SF64">
    <property type="entry name" value="PROPHAGE INTEGRASE INTD-RELATED"/>
    <property type="match status" value="1"/>
</dbReference>
<dbReference type="SUPFAM" id="SSF56349">
    <property type="entry name" value="DNA breaking-rejoining enzymes"/>
    <property type="match status" value="1"/>
</dbReference>
<dbReference type="GO" id="GO:0003677">
    <property type="term" value="F:DNA binding"/>
    <property type="evidence" value="ECO:0007669"/>
    <property type="project" value="InterPro"/>
</dbReference>
<dbReference type="InterPro" id="IPR002104">
    <property type="entry name" value="Integrase_catalytic"/>
</dbReference>
<dbReference type="PROSITE" id="PS51898">
    <property type="entry name" value="TYR_RECOMBINASE"/>
    <property type="match status" value="1"/>
</dbReference>
<dbReference type="GO" id="GO:0015074">
    <property type="term" value="P:DNA integration"/>
    <property type="evidence" value="ECO:0007669"/>
    <property type="project" value="InterPro"/>
</dbReference>
<dbReference type="Gene3D" id="1.10.443.10">
    <property type="entry name" value="Intergrase catalytic core"/>
    <property type="match status" value="1"/>
</dbReference>
<dbReference type="AlphaFoldDB" id="W1VBJ2"/>
<evidence type="ECO:0000259" key="2">
    <source>
        <dbReference type="PROSITE" id="PS51898"/>
    </source>
</evidence>
<reference evidence="3 4" key="1">
    <citation type="submission" date="2013-12" db="EMBL/GenBank/DDBJ databases">
        <title>A Varibaculum cambriense genome reconstructed from a premature infant gut community with otherwise low bacterial novelty that shifts toward anaerobic metabolism during the third week of life.</title>
        <authorList>
            <person name="Brown C.T."/>
            <person name="Sharon I."/>
            <person name="Thomas B.C."/>
            <person name="Castelle C.J."/>
            <person name="Morowitz M.J."/>
            <person name="Banfield J.F."/>
        </authorList>
    </citation>
    <scope>NUCLEOTIDE SEQUENCE [LARGE SCALE GENOMIC DNA]</scope>
    <source>
        <strain evidence="4">DORA_12</strain>
    </source>
</reference>
<dbReference type="PANTHER" id="PTHR30349">
    <property type="entry name" value="PHAGE INTEGRASE-RELATED"/>
    <property type="match status" value="1"/>
</dbReference>
<dbReference type="EMBL" id="AZLV01000893">
    <property type="protein sequence ID" value="ETJ03076.1"/>
    <property type="molecule type" value="Genomic_DNA"/>
</dbReference>
<proteinExistence type="predicted"/>
<evidence type="ECO:0000256" key="1">
    <source>
        <dbReference type="ARBA" id="ARBA00023172"/>
    </source>
</evidence>
<organism evidence="3 4">
    <name type="scientific">Actinomyces urogenitalis DORA_12</name>
    <dbReference type="NCBI Taxonomy" id="1403939"/>
    <lineage>
        <taxon>Bacteria</taxon>
        <taxon>Bacillati</taxon>
        <taxon>Actinomycetota</taxon>
        <taxon>Actinomycetes</taxon>
        <taxon>Actinomycetales</taxon>
        <taxon>Actinomycetaceae</taxon>
        <taxon>Actinomyces</taxon>
    </lineage>
</organism>
<dbReference type="Proteomes" id="UP000018852">
    <property type="component" value="Unassembled WGS sequence"/>
</dbReference>
<evidence type="ECO:0000313" key="3">
    <source>
        <dbReference type="EMBL" id="ETJ03076.1"/>
    </source>
</evidence>
<dbReference type="Pfam" id="PF00589">
    <property type="entry name" value="Phage_integrase"/>
    <property type="match status" value="1"/>
</dbReference>